<evidence type="ECO:0000313" key="1">
    <source>
        <dbReference type="EMBL" id="EGJ32279.1"/>
    </source>
</evidence>
<dbReference type="AlphaFoldDB" id="F4XTA4"/>
<accession>F4XTA4</accession>
<reference evidence="2" key="1">
    <citation type="journal article" date="2011" name="Proc. Natl. Acad. Sci. U.S.A.">
        <title>Genomic insights into the physiology and ecology of the marine filamentous cyanobacterium Lyngbya majuscula.</title>
        <authorList>
            <person name="Jones A.C."/>
            <person name="Monroe E.A."/>
            <person name="Podell S."/>
            <person name="Hess W.R."/>
            <person name="Klages S."/>
            <person name="Esquenazi E."/>
            <person name="Niessen S."/>
            <person name="Hoover H."/>
            <person name="Rothmann M."/>
            <person name="Lasken R.S."/>
            <person name="Yates J.R.III."/>
            <person name="Reinhardt R."/>
            <person name="Kube M."/>
            <person name="Burkart M.D."/>
            <person name="Allen E.E."/>
            <person name="Dorrestein P.C."/>
            <person name="Gerwick W.H."/>
            <person name="Gerwick L."/>
        </authorList>
    </citation>
    <scope>NUCLEOTIDE SEQUENCE [LARGE SCALE GENOMIC DNA]</scope>
    <source>
        <strain evidence="2">3L</strain>
    </source>
</reference>
<organism evidence="1 2">
    <name type="scientific">Moorena producens 3L</name>
    <dbReference type="NCBI Taxonomy" id="489825"/>
    <lineage>
        <taxon>Bacteria</taxon>
        <taxon>Bacillati</taxon>
        <taxon>Cyanobacteriota</taxon>
        <taxon>Cyanophyceae</taxon>
        <taxon>Coleofasciculales</taxon>
        <taxon>Coleofasciculaceae</taxon>
        <taxon>Moorena</taxon>
    </lineage>
</organism>
<dbReference type="eggNOG" id="COG0300">
    <property type="taxonomic scope" value="Bacteria"/>
</dbReference>
<name>F4XTA4_9CYAN</name>
<proteinExistence type="predicted"/>
<dbReference type="RefSeq" id="WP_008185343.1">
    <property type="nucleotide sequence ID" value="NZ_MKZR01000001.1"/>
</dbReference>
<protein>
    <submittedName>
        <fullName evidence="1">Uncharacterized protein</fullName>
    </submittedName>
</protein>
<dbReference type="Proteomes" id="UP000003959">
    <property type="component" value="Unassembled WGS sequence"/>
</dbReference>
<keyword evidence="2" id="KW-1185">Reference proteome</keyword>
<gene>
    <name evidence="1" type="ORF">LYNGBM3L_26850</name>
</gene>
<dbReference type="EMBL" id="GL890927">
    <property type="protein sequence ID" value="EGJ32279.1"/>
    <property type="molecule type" value="Genomic_DNA"/>
</dbReference>
<dbReference type="HOGENOM" id="CLU_2317167_0_0_3"/>
<sequence>MSQQQTLEDAQRWLEYDPDVIILNAGQIETEVGDGGVPLVEIVESMNRVNYSWPALVALEAAKLKRERPLDVVAIGSIADGSPSCFGPVYHSGKIALHY</sequence>
<evidence type="ECO:0000313" key="2">
    <source>
        <dbReference type="Proteomes" id="UP000003959"/>
    </source>
</evidence>